<keyword evidence="1" id="KW-0472">Membrane</keyword>
<evidence type="ECO:0000313" key="5">
    <source>
        <dbReference type="Proteomes" id="UP000093391"/>
    </source>
</evidence>
<dbReference type="AlphaFoldDB" id="A0A1B2M0B5"/>
<dbReference type="Proteomes" id="UP000093391">
    <property type="component" value="Chromosome"/>
</dbReference>
<evidence type="ECO:0000313" key="4">
    <source>
        <dbReference type="EMBL" id="AOA58620.1"/>
    </source>
</evidence>
<feature type="domain" description="FecR N-terminal" evidence="3">
    <location>
        <begin position="30"/>
        <end position="71"/>
    </location>
</feature>
<accession>A0A1B2M0B5</accession>
<sequence>MDTNKATTDASDMRETTVPFSDQQKEQLAEEALHWLVMLTSGEADQMQRNLCQRWRRQSSTHEQAFQQARQIWLSLGQSDVLQQYQYLDYQSSLLDSHHPMYVQHMQPLVYFFCYSAYRYVAAVLLAIAIVLFAYLQLTAAPQFRTDFGEMTVFDLDANNQVTLNTNSILSLPQPPQHQLVLHHGEALFKMASQAISPFMIYADNLVVHPATARFSIKKNDFETKITVVAGQVKINHGQQQHVLYANQQLVHRNGSTQNYIQHIDAQQDISWTQGKLYFSQSTVYDVLHQLSQYDTRKWVLLLDPQLQNSKINTTVHIAELDQWLDNLEQALPIRQKKLGPFIVFY</sequence>
<dbReference type="EMBL" id="CP016895">
    <property type="protein sequence ID" value="AOA58620.1"/>
    <property type="molecule type" value="Genomic_DNA"/>
</dbReference>
<dbReference type="PANTHER" id="PTHR30273">
    <property type="entry name" value="PERIPLASMIC SIGNAL SENSOR AND SIGMA FACTOR ACTIVATOR FECR-RELATED"/>
    <property type="match status" value="1"/>
</dbReference>
<keyword evidence="1" id="KW-1133">Transmembrane helix</keyword>
<reference evidence="4 5" key="1">
    <citation type="submission" date="2016-08" db="EMBL/GenBank/DDBJ databases">
        <authorList>
            <person name="Seilhamer J.J."/>
        </authorList>
    </citation>
    <scope>NUCLEOTIDE SEQUENCE [LARGE SCALE GENOMIC DNA]</scope>
    <source>
        <strain evidence="4 5">BRTC-1</strain>
    </source>
</reference>
<dbReference type="Gene3D" id="2.60.120.1440">
    <property type="match status" value="1"/>
</dbReference>
<feature type="transmembrane region" description="Helical" evidence="1">
    <location>
        <begin position="109"/>
        <end position="136"/>
    </location>
</feature>
<dbReference type="STRING" id="1789224.BFG52_09825"/>
<dbReference type="KEGG" id="ala:BFG52_09825"/>
<organism evidence="4 5">
    <name type="scientific">Acinetobacter larvae</name>
    <dbReference type="NCBI Taxonomy" id="1789224"/>
    <lineage>
        <taxon>Bacteria</taxon>
        <taxon>Pseudomonadati</taxon>
        <taxon>Pseudomonadota</taxon>
        <taxon>Gammaproteobacteria</taxon>
        <taxon>Moraxellales</taxon>
        <taxon>Moraxellaceae</taxon>
        <taxon>Acinetobacter</taxon>
    </lineage>
</organism>
<proteinExistence type="predicted"/>
<evidence type="ECO:0000256" key="1">
    <source>
        <dbReference type="SAM" id="Phobius"/>
    </source>
</evidence>
<feature type="domain" description="FecR protein" evidence="2">
    <location>
        <begin position="144"/>
        <end position="234"/>
    </location>
</feature>
<name>A0A1B2M0B5_9GAMM</name>
<dbReference type="PANTHER" id="PTHR30273:SF2">
    <property type="entry name" value="PROTEIN FECR"/>
    <property type="match status" value="1"/>
</dbReference>
<keyword evidence="5" id="KW-1185">Reference proteome</keyword>
<dbReference type="InterPro" id="IPR006860">
    <property type="entry name" value="FecR"/>
</dbReference>
<dbReference type="InterPro" id="IPR032623">
    <property type="entry name" value="FecR_N"/>
</dbReference>
<keyword evidence="1" id="KW-0812">Transmembrane</keyword>
<evidence type="ECO:0000259" key="2">
    <source>
        <dbReference type="Pfam" id="PF04773"/>
    </source>
</evidence>
<dbReference type="PIRSF" id="PIRSF018266">
    <property type="entry name" value="FecR"/>
    <property type="match status" value="1"/>
</dbReference>
<dbReference type="GO" id="GO:0016989">
    <property type="term" value="F:sigma factor antagonist activity"/>
    <property type="evidence" value="ECO:0007669"/>
    <property type="project" value="TreeGrafter"/>
</dbReference>
<protein>
    <recommendedName>
        <fullName evidence="6">FecR protein domain-containing protein</fullName>
    </recommendedName>
</protein>
<dbReference type="RefSeq" id="WP_067555403.1">
    <property type="nucleotide sequence ID" value="NZ_CP016895.1"/>
</dbReference>
<dbReference type="Pfam" id="PF04773">
    <property type="entry name" value="FecR"/>
    <property type="match status" value="1"/>
</dbReference>
<evidence type="ECO:0008006" key="6">
    <source>
        <dbReference type="Google" id="ProtNLM"/>
    </source>
</evidence>
<gene>
    <name evidence="4" type="ORF">BFG52_09825</name>
</gene>
<dbReference type="InterPro" id="IPR012373">
    <property type="entry name" value="Ferrdict_sens_TM"/>
</dbReference>
<dbReference type="Gene3D" id="3.55.50.30">
    <property type="match status" value="1"/>
</dbReference>
<dbReference type="OrthoDB" id="9771237at2"/>
<evidence type="ECO:0000259" key="3">
    <source>
        <dbReference type="Pfam" id="PF16220"/>
    </source>
</evidence>
<dbReference type="Pfam" id="PF16220">
    <property type="entry name" value="DUF4880"/>
    <property type="match status" value="1"/>
</dbReference>